<gene>
    <name evidence="1" type="ORF">FOL47_000332</name>
</gene>
<reference evidence="1 2" key="1">
    <citation type="submission" date="2020-04" db="EMBL/GenBank/DDBJ databases">
        <title>Perkinsus chesapeaki whole genome sequence.</title>
        <authorList>
            <person name="Bogema D.R."/>
        </authorList>
    </citation>
    <scope>NUCLEOTIDE SEQUENCE [LARGE SCALE GENOMIC DNA]</scope>
    <source>
        <strain evidence="1">ATCC PRA-425</strain>
    </source>
</reference>
<dbReference type="OrthoDB" id="420564at2759"/>
<evidence type="ECO:0000313" key="1">
    <source>
        <dbReference type="EMBL" id="KAF4672581.1"/>
    </source>
</evidence>
<dbReference type="Proteomes" id="UP000591131">
    <property type="component" value="Unassembled WGS sequence"/>
</dbReference>
<keyword evidence="2" id="KW-1185">Reference proteome</keyword>
<organism evidence="1 2">
    <name type="scientific">Perkinsus chesapeaki</name>
    <name type="common">Clam parasite</name>
    <name type="synonym">Perkinsus andrewsi</name>
    <dbReference type="NCBI Taxonomy" id="330153"/>
    <lineage>
        <taxon>Eukaryota</taxon>
        <taxon>Sar</taxon>
        <taxon>Alveolata</taxon>
        <taxon>Perkinsozoa</taxon>
        <taxon>Perkinsea</taxon>
        <taxon>Perkinsida</taxon>
        <taxon>Perkinsidae</taxon>
        <taxon>Perkinsus</taxon>
    </lineage>
</organism>
<dbReference type="PANTHER" id="PTHR35179">
    <property type="entry name" value="PROTEIN CBG02620"/>
    <property type="match status" value="1"/>
</dbReference>
<dbReference type="AlphaFoldDB" id="A0A7J6MNN3"/>
<comment type="caution">
    <text evidence="1">The sequence shown here is derived from an EMBL/GenBank/DDBJ whole genome shotgun (WGS) entry which is preliminary data.</text>
</comment>
<dbReference type="PANTHER" id="PTHR35179:SF2">
    <property type="entry name" value="START DOMAIN-CONTAINING PROTEIN"/>
    <property type="match status" value="1"/>
</dbReference>
<accession>A0A7J6MNN3</accession>
<dbReference type="EMBL" id="JAAPAO010000105">
    <property type="protein sequence ID" value="KAF4672581.1"/>
    <property type="molecule type" value="Genomic_DNA"/>
</dbReference>
<evidence type="ECO:0000313" key="2">
    <source>
        <dbReference type="Proteomes" id="UP000591131"/>
    </source>
</evidence>
<protein>
    <submittedName>
        <fullName evidence="1">Uncharacterized protein</fullName>
    </submittedName>
</protein>
<name>A0A7J6MNN3_PERCH</name>
<proteinExistence type="predicted"/>
<sequence length="392" mass="44956">MSEPSSIRLDWIEPTLTEGPTNAKEIGTYNWDPSSTTKTPRMIVPGLPPFLIDSQEPPHLEYDQGTFFCDENLYRQKKCPTESLFQAVSICTPSFDWRKVDFVTDRNNLRKLMRAIQPNWDTYDDQSFQIDLDVIGTTVVLTRVGPAESKVFGCGHSFERQMTKERPEGSFRRIISLDLGSISLVVRSEIDAVDGGTWRSVSRKAEWESVSDSRIEIKRGGGLKEGSETPEYWELKTKALKKRFDWSDAYGQLRLGDIQNLLIARTKWTEIVSMESLTRNELGARSRLFDLFGRLEAVLISILGVVRKEGSGGKSYSVSWDGWNPVLEIRHQRATRVSEAARALIIVCYNIKKSLLRLMESETREDDKLMMTLRQVYFGYHSHHLSTSERRR</sequence>